<dbReference type="PANTHER" id="PTHR38222">
    <property type="entry name" value="TFIIS N-TERMINAL DOMAIN-CONTAINING PROTEIN"/>
    <property type="match status" value="1"/>
</dbReference>
<organism evidence="2 3">
    <name type="scientific">Aristolochia fimbriata</name>
    <name type="common">White veined hardy Dutchman's pipe vine</name>
    <dbReference type="NCBI Taxonomy" id="158543"/>
    <lineage>
        <taxon>Eukaryota</taxon>
        <taxon>Viridiplantae</taxon>
        <taxon>Streptophyta</taxon>
        <taxon>Embryophyta</taxon>
        <taxon>Tracheophyta</taxon>
        <taxon>Spermatophyta</taxon>
        <taxon>Magnoliopsida</taxon>
        <taxon>Magnoliidae</taxon>
        <taxon>Piperales</taxon>
        <taxon>Aristolochiaceae</taxon>
        <taxon>Aristolochia</taxon>
    </lineage>
</organism>
<protein>
    <submittedName>
        <fullName evidence="2">Uncharacterized protein</fullName>
    </submittedName>
</protein>
<accession>A0AAV7DWV2</accession>
<sequence>MSSLVDIWTAEFERLREKARSIPAGEPKQRGEPKKTTQGQKEGLFLFLGTSLPTFQLSDATVSLLVDCFAP</sequence>
<comment type="caution">
    <text evidence="2">The sequence shown here is derived from an EMBL/GenBank/DDBJ whole genome shotgun (WGS) entry which is preliminary data.</text>
</comment>
<evidence type="ECO:0000256" key="1">
    <source>
        <dbReference type="SAM" id="MobiDB-lite"/>
    </source>
</evidence>
<dbReference type="Proteomes" id="UP000825729">
    <property type="component" value="Unassembled WGS sequence"/>
</dbReference>
<dbReference type="PANTHER" id="PTHR38222:SF1">
    <property type="entry name" value="TFIIS N-TERMINAL DOMAIN-CONTAINING PROTEIN"/>
    <property type="match status" value="1"/>
</dbReference>
<proteinExistence type="predicted"/>
<evidence type="ECO:0000313" key="3">
    <source>
        <dbReference type="Proteomes" id="UP000825729"/>
    </source>
</evidence>
<dbReference type="AlphaFoldDB" id="A0AAV7DWV2"/>
<feature type="region of interest" description="Disordered" evidence="1">
    <location>
        <begin position="19"/>
        <end position="38"/>
    </location>
</feature>
<evidence type="ECO:0000313" key="2">
    <source>
        <dbReference type="EMBL" id="KAG9440803.1"/>
    </source>
</evidence>
<dbReference type="EMBL" id="JAINDJ010000008">
    <property type="protein sequence ID" value="KAG9440803.1"/>
    <property type="molecule type" value="Genomic_DNA"/>
</dbReference>
<gene>
    <name evidence="2" type="ORF">H6P81_020968</name>
</gene>
<keyword evidence="3" id="KW-1185">Reference proteome</keyword>
<name>A0AAV7DWV2_ARIFI</name>
<reference evidence="2 3" key="1">
    <citation type="submission" date="2021-07" db="EMBL/GenBank/DDBJ databases">
        <title>The Aristolochia fimbriata genome: insights into angiosperm evolution, floral development and chemical biosynthesis.</title>
        <authorList>
            <person name="Jiao Y."/>
        </authorList>
    </citation>
    <scope>NUCLEOTIDE SEQUENCE [LARGE SCALE GENOMIC DNA]</scope>
    <source>
        <strain evidence="2">IBCAS-2021</strain>
        <tissue evidence="2">Leaf</tissue>
    </source>
</reference>